<proteinExistence type="predicted"/>
<feature type="transmembrane region" description="Helical" evidence="1">
    <location>
        <begin position="157"/>
        <end position="179"/>
    </location>
</feature>
<dbReference type="AlphaFoldDB" id="A0A829BQA4"/>
<gene>
    <name evidence="2" type="ORF">SMU82_00795</name>
</gene>
<protein>
    <submittedName>
        <fullName evidence="2">Putative ABC transporter, permease protein</fullName>
    </submittedName>
</protein>
<evidence type="ECO:0000313" key="3">
    <source>
        <dbReference type="Proteomes" id="UP000011676"/>
    </source>
</evidence>
<keyword evidence="1" id="KW-0812">Transmembrane</keyword>
<reference evidence="2 3" key="1">
    <citation type="journal article" date="2013" name="Mol. Biol. Evol.">
        <title>Evolutionary and population genomics of the cavity causing bacteria Streptococcus mutans.</title>
        <authorList>
            <person name="Cornejo O.E."/>
            <person name="Lefebure T."/>
            <person name="Pavinski Bitar P.D."/>
            <person name="Lang P."/>
            <person name="Richards V.P."/>
            <person name="Eilertson K."/>
            <person name="Do T."/>
            <person name="Beighton D."/>
            <person name="Zeng L."/>
            <person name="Ahn S.J."/>
            <person name="Burne R.A."/>
            <person name="Siepel A."/>
            <person name="Bustamante C.D."/>
            <person name="Stanhope M.J."/>
        </authorList>
    </citation>
    <scope>NUCLEOTIDE SEQUENCE [LARGE SCALE GENOMIC DNA]</scope>
    <source>
        <strain evidence="2 3">SM6</strain>
    </source>
</reference>
<feature type="transmembrane region" description="Helical" evidence="1">
    <location>
        <begin position="12"/>
        <end position="33"/>
    </location>
</feature>
<dbReference type="EMBL" id="AHSR01000004">
    <property type="protein sequence ID" value="EMC25504.1"/>
    <property type="molecule type" value="Genomic_DNA"/>
</dbReference>
<organism evidence="2 3">
    <name type="scientific">Streptococcus mutans SM6</name>
    <dbReference type="NCBI Taxonomy" id="857119"/>
    <lineage>
        <taxon>Bacteria</taxon>
        <taxon>Bacillati</taxon>
        <taxon>Bacillota</taxon>
        <taxon>Bacilli</taxon>
        <taxon>Lactobacillales</taxon>
        <taxon>Streptococcaceae</taxon>
        <taxon>Streptococcus</taxon>
    </lineage>
</organism>
<feature type="transmembrane region" description="Helical" evidence="1">
    <location>
        <begin position="71"/>
        <end position="95"/>
    </location>
</feature>
<evidence type="ECO:0000256" key="1">
    <source>
        <dbReference type="SAM" id="Phobius"/>
    </source>
</evidence>
<feature type="transmembrane region" description="Helical" evidence="1">
    <location>
        <begin position="186"/>
        <end position="207"/>
    </location>
</feature>
<dbReference type="GO" id="GO:0005886">
    <property type="term" value="C:plasma membrane"/>
    <property type="evidence" value="ECO:0007669"/>
    <property type="project" value="UniProtKB-SubCell"/>
</dbReference>
<dbReference type="Proteomes" id="UP000011676">
    <property type="component" value="Unassembled WGS sequence"/>
</dbReference>
<feature type="transmembrane region" description="Helical" evidence="1">
    <location>
        <begin position="233"/>
        <end position="254"/>
    </location>
</feature>
<feature type="transmembrane region" description="Helical" evidence="1">
    <location>
        <begin position="122"/>
        <end position="145"/>
    </location>
</feature>
<comment type="caution">
    <text evidence="2">The sequence shown here is derived from an EMBL/GenBank/DDBJ whole genome shotgun (WGS) entry which is preliminary data.</text>
</comment>
<name>A0A829BQA4_STRMG</name>
<dbReference type="RefSeq" id="WP_002283561.1">
    <property type="nucleotide sequence ID" value="NZ_AHSR01000004.1"/>
</dbReference>
<dbReference type="Pfam" id="PF12679">
    <property type="entry name" value="ABC2_membrane_2"/>
    <property type="match status" value="1"/>
</dbReference>
<keyword evidence="1" id="KW-1133">Transmembrane helix</keyword>
<keyword evidence="1" id="KW-0472">Membrane</keyword>
<dbReference type="GO" id="GO:0140359">
    <property type="term" value="F:ABC-type transporter activity"/>
    <property type="evidence" value="ECO:0007669"/>
    <property type="project" value="InterPro"/>
</dbReference>
<evidence type="ECO:0000313" key="2">
    <source>
        <dbReference type="EMBL" id="EMC25504.1"/>
    </source>
</evidence>
<sequence length="262" mass="29170">MTILYHEIKSNWRTLLIWSLSIGIFSCACILLFDNVADGMKDVATSFSKMGSFSTAFGMNKLNISTLNGYYATQIAMIVAIGGAMFAGMTGALMLSKEEEGHTAEFLYTLPLSRTSIVVKKYFSLFILVALFNVIVMGLDLLALVYLGKSFDFDAYYIYHLFAFLMQLEIASICFMISAISKRKPIGLALGIAIMAYLLDVMCRIIPKIKFVKYVTPFYYSNASDIFVKTKPAVIHIIIACLVIICSFIISLLINQSRDISS</sequence>
<accession>A0A829BQA4</accession>